<dbReference type="PANTHER" id="PTHR45458:SF3">
    <property type="entry name" value="CHAIN DEHYDROGENASE (ATSC), PUTATIVE-RELATED"/>
    <property type="match status" value="1"/>
</dbReference>
<gene>
    <name evidence="2" type="ORF">EJ04DRAFT_500371</name>
</gene>
<proteinExistence type="predicted"/>
<dbReference type="EMBL" id="ML996216">
    <property type="protein sequence ID" value="KAF2730489.1"/>
    <property type="molecule type" value="Genomic_DNA"/>
</dbReference>
<dbReference type="InterPro" id="IPR002347">
    <property type="entry name" value="SDR_fam"/>
</dbReference>
<dbReference type="PROSITE" id="PS00061">
    <property type="entry name" value="ADH_SHORT"/>
    <property type="match status" value="1"/>
</dbReference>
<dbReference type="Proteomes" id="UP000799444">
    <property type="component" value="Unassembled WGS sequence"/>
</dbReference>
<evidence type="ECO:0000313" key="3">
    <source>
        <dbReference type="Proteomes" id="UP000799444"/>
    </source>
</evidence>
<evidence type="ECO:0000256" key="1">
    <source>
        <dbReference type="ARBA" id="ARBA00022857"/>
    </source>
</evidence>
<keyword evidence="3" id="KW-1185">Reference proteome</keyword>
<protein>
    <submittedName>
        <fullName evidence="2">NAD(P)-binding protein</fullName>
    </submittedName>
</protein>
<dbReference type="Gene3D" id="3.40.50.720">
    <property type="entry name" value="NAD(P)-binding Rossmann-like Domain"/>
    <property type="match status" value="1"/>
</dbReference>
<accession>A0A9P4QSW5</accession>
<sequence>MPSYVVIGASRGIGYQFLKTLSADPKNTVIGTARNTSATETQLATDKIKNVPIVAAEMDSPTSMAAAAAAVAKITPSVDYLIVNGGYISDVSAFLAPSQFIGQESFFAEEFQKSMATNAAGVLYTINAFLPLVRAGNVKKVVVLGSGLGDYDSTFKWDIEFGVPYSMSKAAVNLLIAKYGAELKGEGFTFLSLSPGMVMTRAEDVNNRELLPSYVQQAVNVLTAKFQKGYPDFKGPISPAESVDMCLKVIDQVTPKESGAFLSHHGNKKWL</sequence>
<dbReference type="OrthoDB" id="7289984at2759"/>
<comment type="caution">
    <text evidence="2">The sequence shown here is derived from an EMBL/GenBank/DDBJ whole genome shotgun (WGS) entry which is preliminary data.</text>
</comment>
<keyword evidence="1" id="KW-0521">NADP</keyword>
<organism evidence="2 3">
    <name type="scientific">Polyplosphaeria fusca</name>
    <dbReference type="NCBI Taxonomy" id="682080"/>
    <lineage>
        <taxon>Eukaryota</taxon>
        <taxon>Fungi</taxon>
        <taxon>Dikarya</taxon>
        <taxon>Ascomycota</taxon>
        <taxon>Pezizomycotina</taxon>
        <taxon>Dothideomycetes</taxon>
        <taxon>Pleosporomycetidae</taxon>
        <taxon>Pleosporales</taxon>
        <taxon>Tetraplosphaeriaceae</taxon>
        <taxon>Polyplosphaeria</taxon>
    </lineage>
</organism>
<dbReference type="InterPro" id="IPR036291">
    <property type="entry name" value="NAD(P)-bd_dom_sf"/>
</dbReference>
<dbReference type="SUPFAM" id="SSF51735">
    <property type="entry name" value="NAD(P)-binding Rossmann-fold domains"/>
    <property type="match status" value="1"/>
</dbReference>
<dbReference type="InterPro" id="IPR052184">
    <property type="entry name" value="SDR_enzymes"/>
</dbReference>
<dbReference type="PRINTS" id="PR00081">
    <property type="entry name" value="GDHRDH"/>
</dbReference>
<dbReference type="Pfam" id="PF00106">
    <property type="entry name" value="adh_short"/>
    <property type="match status" value="1"/>
</dbReference>
<name>A0A9P4QSW5_9PLEO</name>
<dbReference type="InterPro" id="IPR020904">
    <property type="entry name" value="Sc_DH/Rdtase_CS"/>
</dbReference>
<dbReference type="PANTHER" id="PTHR45458">
    <property type="entry name" value="SHORT-CHAIN DEHYDROGENASE/REDUCTASE SDR"/>
    <property type="match status" value="1"/>
</dbReference>
<dbReference type="GO" id="GO:0016616">
    <property type="term" value="F:oxidoreductase activity, acting on the CH-OH group of donors, NAD or NADP as acceptor"/>
    <property type="evidence" value="ECO:0007669"/>
    <property type="project" value="TreeGrafter"/>
</dbReference>
<dbReference type="AlphaFoldDB" id="A0A9P4QSW5"/>
<reference evidence="2" key="1">
    <citation type="journal article" date="2020" name="Stud. Mycol.">
        <title>101 Dothideomycetes genomes: a test case for predicting lifestyles and emergence of pathogens.</title>
        <authorList>
            <person name="Haridas S."/>
            <person name="Albert R."/>
            <person name="Binder M."/>
            <person name="Bloem J."/>
            <person name="Labutti K."/>
            <person name="Salamov A."/>
            <person name="Andreopoulos B."/>
            <person name="Baker S."/>
            <person name="Barry K."/>
            <person name="Bills G."/>
            <person name="Bluhm B."/>
            <person name="Cannon C."/>
            <person name="Castanera R."/>
            <person name="Culley D."/>
            <person name="Daum C."/>
            <person name="Ezra D."/>
            <person name="Gonzalez J."/>
            <person name="Henrissat B."/>
            <person name="Kuo A."/>
            <person name="Liang C."/>
            <person name="Lipzen A."/>
            <person name="Lutzoni F."/>
            <person name="Magnuson J."/>
            <person name="Mondo S."/>
            <person name="Nolan M."/>
            <person name="Ohm R."/>
            <person name="Pangilinan J."/>
            <person name="Park H.-J."/>
            <person name="Ramirez L."/>
            <person name="Alfaro M."/>
            <person name="Sun H."/>
            <person name="Tritt A."/>
            <person name="Yoshinaga Y."/>
            <person name="Zwiers L.-H."/>
            <person name="Turgeon B."/>
            <person name="Goodwin S."/>
            <person name="Spatafora J."/>
            <person name="Crous P."/>
            <person name="Grigoriev I."/>
        </authorList>
    </citation>
    <scope>NUCLEOTIDE SEQUENCE</scope>
    <source>
        <strain evidence="2">CBS 125425</strain>
    </source>
</reference>
<evidence type="ECO:0000313" key="2">
    <source>
        <dbReference type="EMBL" id="KAF2730489.1"/>
    </source>
</evidence>